<dbReference type="Gene3D" id="1.25.40.10">
    <property type="entry name" value="Tetratricopeptide repeat domain"/>
    <property type="match status" value="1"/>
</dbReference>
<evidence type="ECO:0000313" key="3">
    <source>
        <dbReference type="Proteomes" id="UP000559010"/>
    </source>
</evidence>
<evidence type="ECO:0000313" key="2">
    <source>
        <dbReference type="EMBL" id="NMM47968.1"/>
    </source>
</evidence>
<reference evidence="2 3" key="1">
    <citation type="submission" date="2020-04" db="EMBL/GenBank/DDBJ databases">
        <title>Flammeovirgaceae bacterium KN852 isolated from deep sea.</title>
        <authorList>
            <person name="Zhang D.-C."/>
        </authorList>
    </citation>
    <scope>NUCLEOTIDE SEQUENCE [LARGE SCALE GENOMIC DNA]</scope>
    <source>
        <strain evidence="2 3">KN852</strain>
    </source>
</reference>
<evidence type="ECO:0000256" key="1">
    <source>
        <dbReference type="SAM" id="Coils"/>
    </source>
</evidence>
<dbReference type="RefSeq" id="WP_169679020.1">
    <property type="nucleotide sequence ID" value="NZ_JABBNU010000003.1"/>
</dbReference>
<name>A0A848IXR7_9BACT</name>
<feature type="coiled-coil region" evidence="1">
    <location>
        <begin position="1"/>
        <end position="28"/>
    </location>
</feature>
<accession>A0A848IXR7</accession>
<proteinExistence type="predicted"/>
<dbReference type="Proteomes" id="UP000559010">
    <property type="component" value="Unassembled WGS sequence"/>
</dbReference>
<dbReference type="AlphaFoldDB" id="A0A848IXR7"/>
<dbReference type="InterPro" id="IPR019734">
    <property type="entry name" value="TPR_rpt"/>
</dbReference>
<keyword evidence="3" id="KW-1185">Reference proteome</keyword>
<protein>
    <submittedName>
        <fullName evidence="2">DUF3808 domain-containing protein</fullName>
    </submittedName>
</protein>
<dbReference type="SUPFAM" id="SSF48452">
    <property type="entry name" value="TPR-like"/>
    <property type="match status" value="1"/>
</dbReference>
<dbReference type="Pfam" id="PF13181">
    <property type="entry name" value="TPR_8"/>
    <property type="match status" value="1"/>
</dbReference>
<sequence>MMNLNSSLIKLKNRKEEQLQKERQLSNRLDLFFILRHNIKQAGPFLVCLFFLLLTPCLSAQSFDDFFNLDINQESQYKNLYSRGIKVLLKYDEESANSLLDDLEEFSENNTTDKYLECRSHLLLAVINARYENNFAAFKNFRKAFFIYREYGSSNNKYDLAGGLMHITISSVPEKFVWLTDLLGLKGNKETGLTLLNNATKRSDFVGQEARLLYPLIANYLLNDQEIAKNLTEDYSLTTELEKIVFIICNAKARGGQNILNNLTKFTSTTKRLFPASNYLIGETFLRQGKYGTAREYLMKYKNELQSDEYLSACDLNIFLSYYLNGDYQKANTFKSNLEKFSKKTEADRYASKALNNYSFPPGNNELIWKLRLATDGGFDDLSGQIINTEPKFNLRSQTTEWNYRKARYYHSTNHIDKAQKAYNITIDLQQNNSWYYAPNSCIKLATILINNKKYHEAKAYLVKAKSYKGNPYEESINYEASILERQINDLINDL</sequence>
<comment type="caution">
    <text evidence="2">The sequence shown here is derived from an EMBL/GenBank/DDBJ whole genome shotgun (WGS) entry which is preliminary data.</text>
</comment>
<gene>
    <name evidence="2" type="ORF">HH304_06115</name>
</gene>
<keyword evidence="1" id="KW-0175">Coiled coil</keyword>
<dbReference type="InterPro" id="IPR011990">
    <property type="entry name" value="TPR-like_helical_dom_sf"/>
</dbReference>
<dbReference type="EMBL" id="JABBNU010000003">
    <property type="protein sequence ID" value="NMM47968.1"/>
    <property type="molecule type" value="Genomic_DNA"/>
</dbReference>
<organism evidence="2 3">
    <name type="scientific">Marinigracilibium pacificum</name>
    <dbReference type="NCBI Taxonomy" id="2729599"/>
    <lineage>
        <taxon>Bacteria</taxon>
        <taxon>Pseudomonadati</taxon>
        <taxon>Bacteroidota</taxon>
        <taxon>Cytophagia</taxon>
        <taxon>Cytophagales</taxon>
        <taxon>Flammeovirgaceae</taxon>
        <taxon>Marinigracilibium</taxon>
    </lineage>
</organism>